<feature type="domain" description="Helicase ATP-binding" evidence="8">
    <location>
        <begin position="35"/>
        <end position="207"/>
    </location>
</feature>
<evidence type="ECO:0000313" key="11">
    <source>
        <dbReference type="EMBL" id="KXB58960.1"/>
    </source>
</evidence>
<evidence type="ECO:0000259" key="10">
    <source>
        <dbReference type="PROSITE" id="PS51195"/>
    </source>
</evidence>
<dbReference type="GO" id="GO:0004386">
    <property type="term" value="F:helicase activity"/>
    <property type="evidence" value="ECO:0007669"/>
    <property type="project" value="UniProtKB-KW"/>
</dbReference>
<feature type="region of interest" description="Disordered" evidence="7">
    <location>
        <begin position="380"/>
        <end position="439"/>
    </location>
</feature>
<dbReference type="RefSeq" id="WP_066128281.1">
    <property type="nucleotide sequence ID" value="NZ_KQ959854.1"/>
</dbReference>
<evidence type="ECO:0000256" key="4">
    <source>
        <dbReference type="ARBA" id="ARBA00022840"/>
    </source>
</evidence>
<feature type="compositionally biased region" description="Basic residues" evidence="7">
    <location>
        <begin position="398"/>
        <end position="439"/>
    </location>
</feature>
<dbReference type="SMART" id="SM00490">
    <property type="entry name" value="HELICc"/>
    <property type="match status" value="1"/>
</dbReference>
<keyword evidence="1" id="KW-0547">Nucleotide-binding</keyword>
<dbReference type="PANTHER" id="PTHR47959">
    <property type="entry name" value="ATP-DEPENDENT RNA HELICASE RHLE-RELATED"/>
    <property type="match status" value="1"/>
</dbReference>
<dbReference type="InterPro" id="IPR011545">
    <property type="entry name" value="DEAD/DEAH_box_helicase_dom"/>
</dbReference>
<dbReference type="PROSITE" id="PS51194">
    <property type="entry name" value="HELICASE_CTER"/>
    <property type="match status" value="1"/>
</dbReference>
<keyword evidence="12" id="KW-1185">Reference proteome</keyword>
<name>A0ABR5TNE9_9BACL</name>
<keyword evidence="3 11" id="KW-0347">Helicase</keyword>
<proteinExistence type="inferred from homology"/>
<dbReference type="Pfam" id="PF00271">
    <property type="entry name" value="Helicase_C"/>
    <property type="match status" value="1"/>
</dbReference>
<comment type="caution">
    <text evidence="11">The sequence shown here is derived from an EMBL/GenBank/DDBJ whole genome shotgun (WGS) entry which is preliminary data.</text>
</comment>
<evidence type="ECO:0000313" key="12">
    <source>
        <dbReference type="Proteomes" id="UP000070467"/>
    </source>
</evidence>
<evidence type="ECO:0000256" key="5">
    <source>
        <dbReference type="ARBA" id="ARBA00038437"/>
    </source>
</evidence>
<evidence type="ECO:0000256" key="1">
    <source>
        <dbReference type="ARBA" id="ARBA00022741"/>
    </source>
</evidence>
<evidence type="ECO:0000259" key="9">
    <source>
        <dbReference type="PROSITE" id="PS51194"/>
    </source>
</evidence>
<keyword evidence="4" id="KW-0067">ATP-binding</keyword>
<keyword evidence="2" id="KW-0378">Hydrolase</keyword>
<dbReference type="InterPro" id="IPR044742">
    <property type="entry name" value="DEAD/DEAH_RhlB"/>
</dbReference>
<evidence type="ECO:0000259" key="8">
    <source>
        <dbReference type="PROSITE" id="PS51192"/>
    </source>
</evidence>
<dbReference type="InterPro" id="IPR027417">
    <property type="entry name" value="P-loop_NTPase"/>
</dbReference>
<feature type="domain" description="Helicase C-terminal" evidence="9">
    <location>
        <begin position="232"/>
        <end position="383"/>
    </location>
</feature>
<dbReference type="SMART" id="SM00487">
    <property type="entry name" value="DEXDc"/>
    <property type="match status" value="1"/>
</dbReference>
<sequence>MLPKSFEQFKFVDFVNDSIVNLGFKKPTQVQEKVFSPILKGRNIIAKSETGSGKTHSFLLPIFSKIDADNSQLQTIILAPTRELSRQLFDMAGHIASFSKKSIKISLLIGGQDILRDVSKVKSNPQIIIGTPTRILELSKRGAINLKTVKYFVIDECDVMVDLGFIDDIDNIISKTGKNCSFSVFSATISKQISVFLKKHFKNSEFVEIKNPSPKNIKYYLVSEKGYTKIQRLSNIIDTINPYLAIIFANKKKEVEEITEYLSSRGIKVGALHGDLSSRERKQVQKRINNLDFTYIVASDLMSRGIDIEAVSHIINYNIPNDLDFFVHRAGRTARGGMDGICITIYSEKDEDKLKHLEKSGIKFEHKDIKNGEFIEVKDRNKRQKRKKVTPDHDLTKKLKSKVRTSKKVKPGYKKKHKYKMDKLKQKERRKFAKRQNKK</sequence>
<evidence type="ECO:0000256" key="7">
    <source>
        <dbReference type="SAM" id="MobiDB-lite"/>
    </source>
</evidence>
<organism evidence="11 12">
    <name type="scientific">Gemelliphila asaccharolytica</name>
    <dbReference type="NCBI Taxonomy" id="502393"/>
    <lineage>
        <taxon>Bacteria</taxon>
        <taxon>Bacillati</taxon>
        <taxon>Bacillota</taxon>
        <taxon>Bacilli</taxon>
        <taxon>Bacillales</taxon>
        <taxon>Gemellaceae</taxon>
        <taxon>Gemelliphila</taxon>
    </lineage>
</organism>
<dbReference type="EMBL" id="LSDB01000001">
    <property type="protein sequence ID" value="KXB58960.1"/>
    <property type="molecule type" value="Genomic_DNA"/>
</dbReference>
<feature type="short sequence motif" description="Q motif" evidence="6">
    <location>
        <begin position="4"/>
        <end position="32"/>
    </location>
</feature>
<dbReference type="Gene3D" id="3.40.50.300">
    <property type="entry name" value="P-loop containing nucleotide triphosphate hydrolases"/>
    <property type="match status" value="2"/>
</dbReference>
<comment type="similarity">
    <text evidence="5">Belongs to the DEAD box helicase family.</text>
</comment>
<dbReference type="SUPFAM" id="SSF52540">
    <property type="entry name" value="P-loop containing nucleoside triphosphate hydrolases"/>
    <property type="match status" value="1"/>
</dbReference>
<dbReference type="Pfam" id="PF00270">
    <property type="entry name" value="DEAD"/>
    <property type="match status" value="1"/>
</dbReference>
<dbReference type="InterPro" id="IPR001650">
    <property type="entry name" value="Helicase_C-like"/>
</dbReference>
<gene>
    <name evidence="11" type="ORF">HMPREF1871_00027</name>
</gene>
<evidence type="ECO:0000256" key="2">
    <source>
        <dbReference type="ARBA" id="ARBA00022801"/>
    </source>
</evidence>
<feature type="domain" description="DEAD-box RNA helicase Q" evidence="10">
    <location>
        <begin position="4"/>
        <end position="32"/>
    </location>
</feature>
<reference evidence="11 12" key="1">
    <citation type="submission" date="2016-01" db="EMBL/GenBank/DDBJ databases">
        <authorList>
            <person name="Mitreva M."/>
            <person name="Pepin K.H."/>
            <person name="Mihindukulasuriya K.A."/>
            <person name="Fulton R."/>
            <person name="Fronick C."/>
            <person name="O'Laughlin M."/>
            <person name="Miner T."/>
            <person name="Herter B."/>
            <person name="Rosa B.A."/>
            <person name="Cordes M."/>
            <person name="Tomlinson C."/>
            <person name="Wollam A."/>
            <person name="Palsikar V.B."/>
            <person name="Mardis E.R."/>
            <person name="Wilson R.K."/>
        </authorList>
    </citation>
    <scope>NUCLEOTIDE SEQUENCE [LARGE SCALE GENOMIC DNA]</scope>
    <source>
        <strain evidence="11 12">KA00071</strain>
    </source>
</reference>
<dbReference type="PANTHER" id="PTHR47959:SF1">
    <property type="entry name" value="ATP-DEPENDENT RNA HELICASE DBPA"/>
    <property type="match status" value="1"/>
</dbReference>
<evidence type="ECO:0000256" key="6">
    <source>
        <dbReference type="PROSITE-ProRule" id="PRU00552"/>
    </source>
</evidence>
<dbReference type="PROSITE" id="PS51192">
    <property type="entry name" value="HELICASE_ATP_BIND_1"/>
    <property type="match status" value="1"/>
</dbReference>
<dbReference type="InterPro" id="IPR014001">
    <property type="entry name" value="Helicase_ATP-bd"/>
</dbReference>
<dbReference type="InterPro" id="IPR014014">
    <property type="entry name" value="RNA_helicase_DEAD_Q_motif"/>
</dbReference>
<protein>
    <submittedName>
        <fullName evidence="11">DEAD-box ATP-dependent RNA helicase CshB</fullName>
    </submittedName>
</protein>
<accession>A0ABR5TNE9</accession>
<dbReference type="PROSITE" id="PS51195">
    <property type="entry name" value="Q_MOTIF"/>
    <property type="match status" value="1"/>
</dbReference>
<dbReference type="Proteomes" id="UP000070467">
    <property type="component" value="Unassembled WGS sequence"/>
</dbReference>
<dbReference type="CDD" id="cd00268">
    <property type="entry name" value="DEADc"/>
    <property type="match status" value="1"/>
</dbReference>
<dbReference type="InterPro" id="IPR050079">
    <property type="entry name" value="DEAD_box_RNA_helicase"/>
</dbReference>
<evidence type="ECO:0000256" key="3">
    <source>
        <dbReference type="ARBA" id="ARBA00022806"/>
    </source>
</evidence>
<dbReference type="CDD" id="cd18787">
    <property type="entry name" value="SF2_C_DEAD"/>
    <property type="match status" value="1"/>
</dbReference>